<accession>A0AAE3IJR8</accession>
<dbReference type="InterPro" id="IPR001555">
    <property type="entry name" value="GART_AS"/>
</dbReference>
<comment type="caution">
    <text evidence="10">The sequence shown here is derived from an EMBL/GenBank/DDBJ whole genome shotgun (WGS) entry which is preliminary data.</text>
</comment>
<evidence type="ECO:0000313" key="11">
    <source>
        <dbReference type="Proteomes" id="UP001209317"/>
    </source>
</evidence>
<dbReference type="Pfam" id="PF00551">
    <property type="entry name" value="Formyl_trans_N"/>
    <property type="match status" value="1"/>
</dbReference>
<evidence type="ECO:0000256" key="8">
    <source>
        <dbReference type="ARBA" id="ARBA00047664"/>
    </source>
</evidence>
<dbReference type="AlphaFoldDB" id="A0AAE3IJR8"/>
<comment type="similarity">
    <text evidence="5">Belongs to the GART family.</text>
</comment>
<dbReference type="InterPro" id="IPR004607">
    <property type="entry name" value="GART"/>
</dbReference>
<name>A0AAE3IJR8_9BACT</name>
<comment type="pathway">
    <text evidence="1">Purine metabolism; IMP biosynthesis via de novo pathway; N(2)-formyl-N(1)-(5-phospho-D-ribosyl)glycinamide from N(1)-(5-phospho-D-ribosyl)glycinamide (10-formyl THF route): step 1/1.</text>
</comment>
<evidence type="ECO:0000313" key="10">
    <source>
        <dbReference type="EMBL" id="MCU7693063.1"/>
    </source>
</evidence>
<dbReference type="PANTHER" id="PTHR43369:SF2">
    <property type="entry name" value="PHOSPHORIBOSYLGLYCINAMIDE FORMYLTRANSFERASE"/>
    <property type="match status" value="1"/>
</dbReference>
<evidence type="ECO:0000256" key="4">
    <source>
        <dbReference type="ARBA" id="ARBA00022755"/>
    </source>
</evidence>
<keyword evidence="4" id="KW-0658">Purine biosynthesis</keyword>
<dbReference type="GO" id="GO:0006189">
    <property type="term" value="P:'de novo' IMP biosynthetic process"/>
    <property type="evidence" value="ECO:0007669"/>
    <property type="project" value="InterPro"/>
</dbReference>
<dbReference type="RefSeq" id="WP_263036551.1">
    <property type="nucleotide sequence ID" value="NZ_JAOTPL010000001.1"/>
</dbReference>
<dbReference type="GO" id="GO:0004644">
    <property type="term" value="F:phosphoribosylglycinamide formyltransferase activity"/>
    <property type="evidence" value="ECO:0007669"/>
    <property type="project" value="UniProtKB-EC"/>
</dbReference>
<protein>
    <recommendedName>
        <fullName evidence="2">phosphoribosylglycinamide formyltransferase 1</fullName>
        <ecNumber evidence="2">2.1.2.2</ecNumber>
    </recommendedName>
    <alternativeName>
        <fullName evidence="7">5'-phosphoribosylglycinamide transformylase</fullName>
    </alternativeName>
    <alternativeName>
        <fullName evidence="6">GAR transformylase</fullName>
    </alternativeName>
</protein>
<sequence length="194" mass="21730">MQTNLTIFASGTGSNAQKIIEYFKAHPSISVGLIVCNNPAAGVLDIARDNNIDTLIIERNRFFQGDAYLPELKDTDIIILAGFLWKIPGALIRAFPDKIINIHPALLPKYGGKGMYGSNVHKAVLENQEKESGITIHLVDEEYDHGRHLFQAKCAVNREDCADRLAQRIHLLEHKHFAKVIEDYVKELQATSLQ</sequence>
<evidence type="ECO:0000256" key="3">
    <source>
        <dbReference type="ARBA" id="ARBA00022679"/>
    </source>
</evidence>
<dbReference type="GO" id="GO:0005829">
    <property type="term" value="C:cytosol"/>
    <property type="evidence" value="ECO:0007669"/>
    <property type="project" value="TreeGrafter"/>
</dbReference>
<keyword evidence="11" id="KW-1185">Reference proteome</keyword>
<evidence type="ECO:0000256" key="5">
    <source>
        <dbReference type="ARBA" id="ARBA00038440"/>
    </source>
</evidence>
<dbReference type="InterPro" id="IPR002376">
    <property type="entry name" value="Formyl_transf_N"/>
</dbReference>
<proteinExistence type="inferred from homology"/>
<evidence type="ECO:0000256" key="7">
    <source>
        <dbReference type="ARBA" id="ARBA00041682"/>
    </source>
</evidence>
<gene>
    <name evidence="10" type="ORF">OD355_00880</name>
</gene>
<keyword evidence="3" id="KW-0808">Transferase</keyword>
<evidence type="ECO:0000256" key="2">
    <source>
        <dbReference type="ARBA" id="ARBA00012254"/>
    </source>
</evidence>
<evidence type="ECO:0000256" key="6">
    <source>
        <dbReference type="ARBA" id="ARBA00041324"/>
    </source>
</evidence>
<dbReference type="InterPro" id="IPR036477">
    <property type="entry name" value="Formyl_transf_N_sf"/>
</dbReference>
<organism evidence="10 11">
    <name type="scientific">Haoranjiania flava</name>
    <dbReference type="NCBI Taxonomy" id="1856322"/>
    <lineage>
        <taxon>Bacteria</taxon>
        <taxon>Pseudomonadati</taxon>
        <taxon>Bacteroidota</taxon>
        <taxon>Chitinophagia</taxon>
        <taxon>Chitinophagales</taxon>
        <taxon>Chitinophagaceae</taxon>
        <taxon>Haoranjiania</taxon>
    </lineage>
</organism>
<dbReference type="PANTHER" id="PTHR43369">
    <property type="entry name" value="PHOSPHORIBOSYLGLYCINAMIDE FORMYLTRANSFERASE"/>
    <property type="match status" value="1"/>
</dbReference>
<dbReference type="EMBL" id="JAOTPL010000001">
    <property type="protein sequence ID" value="MCU7693063.1"/>
    <property type="molecule type" value="Genomic_DNA"/>
</dbReference>
<evidence type="ECO:0000256" key="1">
    <source>
        <dbReference type="ARBA" id="ARBA00005054"/>
    </source>
</evidence>
<dbReference type="EC" id="2.1.2.2" evidence="2"/>
<dbReference type="Gene3D" id="3.40.50.170">
    <property type="entry name" value="Formyl transferase, N-terminal domain"/>
    <property type="match status" value="1"/>
</dbReference>
<dbReference type="SUPFAM" id="SSF53328">
    <property type="entry name" value="Formyltransferase"/>
    <property type="match status" value="1"/>
</dbReference>
<dbReference type="PROSITE" id="PS00373">
    <property type="entry name" value="GART"/>
    <property type="match status" value="1"/>
</dbReference>
<dbReference type="Proteomes" id="UP001209317">
    <property type="component" value="Unassembled WGS sequence"/>
</dbReference>
<comment type="catalytic activity">
    <reaction evidence="8">
        <text>N(1)-(5-phospho-beta-D-ribosyl)glycinamide + (6R)-10-formyltetrahydrofolate = N(2)-formyl-N(1)-(5-phospho-beta-D-ribosyl)glycinamide + (6S)-5,6,7,8-tetrahydrofolate + H(+)</text>
        <dbReference type="Rhea" id="RHEA:15053"/>
        <dbReference type="ChEBI" id="CHEBI:15378"/>
        <dbReference type="ChEBI" id="CHEBI:57453"/>
        <dbReference type="ChEBI" id="CHEBI:143788"/>
        <dbReference type="ChEBI" id="CHEBI:147286"/>
        <dbReference type="ChEBI" id="CHEBI:195366"/>
        <dbReference type="EC" id="2.1.2.2"/>
    </reaction>
</comment>
<dbReference type="CDD" id="cd08645">
    <property type="entry name" value="FMT_core_GART"/>
    <property type="match status" value="1"/>
</dbReference>
<feature type="domain" description="Formyl transferase N-terminal" evidence="9">
    <location>
        <begin position="4"/>
        <end position="181"/>
    </location>
</feature>
<reference evidence="10" key="1">
    <citation type="submission" date="2022-10" db="EMBL/GenBank/DDBJ databases">
        <authorList>
            <person name="Kim H.S."/>
            <person name="Kim J.-S."/>
            <person name="Suh M.K."/>
            <person name="Eom M.K."/>
            <person name="Lee J.-S."/>
        </authorList>
    </citation>
    <scope>NUCLEOTIDE SEQUENCE</scope>
    <source>
        <strain evidence="10">LIP-5</strain>
    </source>
</reference>
<evidence type="ECO:0000259" key="9">
    <source>
        <dbReference type="Pfam" id="PF00551"/>
    </source>
</evidence>